<dbReference type="GO" id="GO:0005737">
    <property type="term" value="C:cytoplasm"/>
    <property type="evidence" value="ECO:0007669"/>
    <property type="project" value="TreeGrafter"/>
</dbReference>
<evidence type="ECO:0000259" key="3">
    <source>
        <dbReference type="Pfam" id="PF01266"/>
    </source>
</evidence>
<keyword evidence="1 4" id="KW-0560">Oxidoreductase</keyword>
<accession>A0A1Y5T1Y6</accession>
<keyword evidence="5" id="KW-1185">Reference proteome</keyword>
<dbReference type="RefSeq" id="WP_085869324.1">
    <property type="nucleotide sequence ID" value="NZ_FWFQ01000021.1"/>
</dbReference>
<dbReference type="InterPro" id="IPR036188">
    <property type="entry name" value="FAD/NAD-bd_sf"/>
</dbReference>
<dbReference type="EC" id="1.4.3.-" evidence="4"/>
<evidence type="ECO:0000256" key="1">
    <source>
        <dbReference type="ARBA" id="ARBA00023002"/>
    </source>
</evidence>
<reference evidence="4 5" key="1">
    <citation type="submission" date="2017-03" db="EMBL/GenBank/DDBJ databases">
        <authorList>
            <person name="Afonso C.L."/>
            <person name="Miller P.J."/>
            <person name="Scott M.A."/>
            <person name="Spackman E."/>
            <person name="Goraichik I."/>
            <person name="Dimitrov K.M."/>
            <person name="Suarez D.L."/>
            <person name="Swayne D.E."/>
        </authorList>
    </citation>
    <scope>NUCLEOTIDE SEQUENCE [LARGE SCALE GENOMIC DNA]</scope>
    <source>
        <strain evidence="4 5">CECT 7680</strain>
    </source>
</reference>
<gene>
    <name evidence="4" type="primary">puuB_4</name>
    <name evidence="4" type="ORF">PSA7680_02792</name>
</gene>
<evidence type="ECO:0000313" key="5">
    <source>
        <dbReference type="Proteomes" id="UP000193409"/>
    </source>
</evidence>
<dbReference type="EMBL" id="FWFQ01000021">
    <property type="protein sequence ID" value="SLN53579.1"/>
    <property type="molecule type" value="Genomic_DNA"/>
</dbReference>
<dbReference type="Gene3D" id="3.30.9.10">
    <property type="entry name" value="D-Amino Acid Oxidase, subunit A, domain 2"/>
    <property type="match status" value="1"/>
</dbReference>
<dbReference type="SUPFAM" id="SSF51905">
    <property type="entry name" value="FAD/NAD(P)-binding domain"/>
    <property type="match status" value="1"/>
</dbReference>
<organism evidence="4 5">
    <name type="scientific">Pseudoruegeria aquimaris</name>
    <dbReference type="NCBI Taxonomy" id="393663"/>
    <lineage>
        <taxon>Bacteria</taxon>
        <taxon>Pseudomonadati</taxon>
        <taxon>Pseudomonadota</taxon>
        <taxon>Alphaproteobacteria</taxon>
        <taxon>Rhodobacterales</taxon>
        <taxon>Roseobacteraceae</taxon>
        <taxon>Pseudoruegeria</taxon>
    </lineage>
</organism>
<dbReference type="Proteomes" id="UP000193409">
    <property type="component" value="Unassembled WGS sequence"/>
</dbReference>
<dbReference type="PANTHER" id="PTHR13847">
    <property type="entry name" value="SARCOSINE DEHYDROGENASE-RELATED"/>
    <property type="match status" value="1"/>
</dbReference>
<dbReference type="AlphaFoldDB" id="A0A1Y5T1Y6"/>
<protein>
    <submittedName>
        <fullName evidence="4">Gamma-glutamylputrescine oxidoreductase</fullName>
        <ecNumber evidence="4">1.4.3.-</ecNumber>
    </submittedName>
</protein>
<dbReference type="PANTHER" id="PTHR13847:SF281">
    <property type="entry name" value="FAD DEPENDENT OXIDOREDUCTASE DOMAIN-CONTAINING PROTEIN"/>
    <property type="match status" value="1"/>
</dbReference>
<feature type="domain" description="FAD dependent oxidoreductase" evidence="3">
    <location>
        <begin position="35"/>
        <end position="397"/>
    </location>
</feature>
<dbReference type="InterPro" id="IPR006076">
    <property type="entry name" value="FAD-dep_OxRdtase"/>
</dbReference>
<evidence type="ECO:0000256" key="2">
    <source>
        <dbReference type="SAM" id="MobiDB-lite"/>
    </source>
</evidence>
<sequence length="443" mass="47550">MRVRHLPVDPGPAGWNRLLPEPPPPEPLEHRITADWLVIGAGFAGLAAAHRLAEKAPGDRIVLLDAVRVGDGPAGRNSGFMVDLPHDLTSEDYGGTLQADLAQTEDNRRGIAQAQKMAEQFGLPEEAFSRSGKINGAASQRGQAHNESFAHHLAAMGEPHEHLDAAQMREITGTSYYTGGLFTPGSAMIQPAMFVRGVAQGLRSNRVRLHEASPVVQLKRLGDWIATTPHGEVCAPRVILAVNGHLESFGRMRGRLMHVFTYASMTRALSPEECARLGGQAVWGLTPSDPMGSTVRRISGTGGDRIIVRNRFTFEPSMKASPARLKQVYQTHDRAFAARFPMLDGVSMEYRWGGRLCLSRNNVQVIGALDEGLFSACCQNGLGTAKGTLAGGLAADLALGIGSPALDRALASAPPSRLPPAPIARLGATLHLRHAERRAGREL</sequence>
<dbReference type="Pfam" id="PF01266">
    <property type="entry name" value="DAO"/>
    <property type="match status" value="1"/>
</dbReference>
<feature type="region of interest" description="Disordered" evidence="2">
    <location>
        <begin position="1"/>
        <end position="22"/>
    </location>
</feature>
<name>A0A1Y5T1Y6_9RHOB</name>
<proteinExistence type="predicted"/>
<dbReference type="OrthoDB" id="311718at2"/>
<dbReference type="Gene3D" id="3.50.50.60">
    <property type="entry name" value="FAD/NAD(P)-binding domain"/>
    <property type="match status" value="1"/>
</dbReference>
<dbReference type="GO" id="GO:0016491">
    <property type="term" value="F:oxidoreductase activity"/>
    <property type="evidence" value="ECO:0007669"/>
    <property type="project" value="UniProtKB-KW"/>
</dbReference>
<evidence type="ECO:0000313" key="4">
    <source>
        <dbReference type="EMBL" id="SLN53579.1"/>
    </source>
</evidence>